<evidence type="ECO:0000256" key="1">
    <source>
        <dbReference type="ARBA" id="ARBA00006547"/>
    </source>
</evidence>
<dbReference type="InterPro" id="IPR038765">
    <property type="entry name" value="Papain-like_cys_pep_sf"/>
</dbReference>
<gene>
    <name evidence="3" type="ORF">HFZ78_23165</name>
</gene>
<evidence type="ECO:0000313" key="4">
    <source>
        <dbReference type="Proteomes" id="UP000501868"/>
    </source>
</evidence>
<dbReference type="PANTHER" id="PTHR11786">
    <property type="entry name" value="N-HYDROXYARYLAMINE O-ACETYLTRANSFERASE"/>
    <property type="match status" value="1"/>
</dbReference>
<dbReference type="InterPro" id="IPR053710">
    <property type="entry name" value="Arylamine_NAT_domain_sf"/>
</dbReference>
<keyword evidence="3" id="KW-0808">Transferase</keyword>
<organism evidence="3 4">
    <name type="scientific">Priestia megaterium</name>
    <name type="common">Bacillus megaterium</name>
    <dbReference type="NCBI Taxonomy" id="1404"/>
    <lineage>
        <taxon>Bacteria</taxon>
        <taxon>Bacillati</taxon>
        <taxon>Bacillota</taxon>
        <taxon>Bacilli</taxon>
        <taxon>Bacillales</taxon>
        <taxon>Bacillaceae</taxon>
        <taxon>Priestia</taxon>
    </lineage>
</organism>
<comment type="similarity">
    <text evidence="1 2">Belongs to the arylamine N-acetyltransferase family.</text>
</comment>
<proteinExistence type="inferred from homology"/>
<dbReference type="PRINTS" id="PR01543">
    <property type="entry name" value="ANATRNSFRASE"/>
</dbReference>
<dbReference type="GO" id="GO:0016407">
    <property type="term" value="F:acetyltransferase activity"/>
    <property type="evidence" value="ECO:0007669"/>
    <property type="project" value="InterPro"/>
</dbReference>
<accession>A0A6H1P6K8</accession>
<name>A0A6H1P6K8_PRIMG</name>
<evidence type="ECO:0000313" key="3">
    <source>
        <dbReference type="EMBL" id="QIZ09244.1"/>
    </source>
</evidence>
<dbReference type="SUPFAM" id="SSF54001">
    <property type="entry name" value="Cysteine proteinases"/>
    <property type="match status" value="1"/>
</dbReference>
<reference evidence="3 4" key="2">
    <citation type="submission" date="2020-04" db="EMBL/GenBank/DDBJ databases">
        <authorList>
            <person name="Fomenkov A."/>
            <person name="Anton B.P."/>
            <person name="Roberts R.J."/>
        </authorList>
    </citation>
    <scope>NUCLEOTIDE SEQUENCE [LARGE SCALE GENOMIC DNA]</scope>
    <source>
        <strain evidence="3 4">S2</strain>
    </source>
</reference>
<dbReference type="PANTHER" id="PTHR11786:SF0">
    <property type="entry name" value="ARYLAMINE N-ACETYLTRANSFERASE 4-RELATED"/>
    <property type="match status" value="1"/>
</dbReference>
<reference evidence="3 4" key="1">
    <citation type="submission" date="2020-04" db="EMBL/GenBank/DDBJ databases">
        <title>Genome-Wide Identification of 5-Methylcytosine Sites in Bacterial Genomes By High-Throughput Sequencing of MspJI Restriction Fragments.</title>
        <authorList>
            <person name="Wu V."/>
        </authorList>
    </citation>
    <scope>NUCLEOTIDE SEQUENCE [LARGE SCALE GENOMIC DNA]</scope>
    <source>
        <strain evidence="3 4">S2</strain>
    </source>
</reference>
<dbReference type="AlphaFoldDB" id="A0A6H1P6K8"/>
<dbReference type="Pfam" id="PF00797">
    <property type="entry name" value="Acetyltransf_2"/>
    <property type="match status" value="1"/>
</dbReference>
<sequence length="258" mass="29519">MQTLTSLFHQRIGVPINQTITFENLADVLEKTAQNIPFENLTIIENKSRKITKGNLMNKIVERNEGGLCFELNPLFYFYLLENGFNAVLTDGVVYNHAGEEYHQLGRTHVTVLINHEGQTYLVDTGFGGNLPLKPVPISGETISSYNGEFRIKKVNQQYGDYCLEMKLKYKDSDWKIGYAFDTKKPIEDLADLNEIQRIITEHPKSSFNKHPLITRLTNNGNITLTDTTFTQWTDGILTKENIDKVKFKELAKQHFGL</sequence>
<dbReference type="InterPro" id="IPR001447">
    <property type="entry name" value="Arylamine_N-AcTrfase"/>
</dbReference>
<dbReference type="Gene3D" id="3.30.2140.20">
    <property type="match status" value="1"/>
</dbReference>
<dbReference type="Proteomes" id="UP000501868">
    <property type="component" value="Chromosome"/>
</dbReference>
<protein>
    <submittedName>
        <fullName evidence="3">Arylamine N-acetyltransferase</fullName>
    </submittedName>
</protein>
<dbReference type="EMBL" id="CP051128">
    <property type="protein sequence ID" value="QIZ09244.1"/>
    <property type="molecule type" value="Genomic_DNA"/>
</dbReference>
<evidence type="ECO:0000256" key="2">
    <source>
        <dbReference type="RuleBase" id="RU003452"/>
    </source>
</evidence>